<dbReference type="KEGG" id="pbh:AAW51_0485"/>
<feature type="domain" description="Cysteine-rich" evidence="2">
    <location>
        <begin position="3"/>
        <end position="82"/>
    </location>
</feature>
<dbReference type="PATRIC" id="fig|413882.6.peg.516"/>
<evidence type="ECO:0000313" key="4">
    <source>
        <dbReference type="Proteomes" id="UP000035352"/>
    </source>
</evidence>
<evidence type="ECO:0000313" key="3">
    <source>
        <dbReference type="EMBL" id="AKJ27176.1"/>
    </source>
</evidence>
<protein>
    <submittedName>
        <fullName evidence="3">Fe-S oxidoreductase</fullName>
    </submittedName>
</protein>
<dbReference type="EMBL" id="CP011371">
    <property type="protein sequence ID" value="AKJ27176.1"/>
    <property type="molecule type" value="Genomic_DNA"/>
</dbReference>
<dbReference type="GO" id="GO:0005829">
    <property type="term" value="C:cytosol"/>
    <property type="evidence" value="ECO:0007669"/>
    <property type="project" value="TreeGrafter"/>
</dbReference>
<dbReference type="PANTHER" id="PTHR30296:SF0">
    <property type="entry name" value="LACTATE UTILIZATION PROTEIN A"/>
    <property type="match status" value="1"/>
</dbReference>
<sequence>MGLFVTCLANMMRPSVAFAAAKLLTAAGCRVEVPERQVCCGQPALNSGARGEARSIAKQVIEAFEDHQHVVGPSGSCMATLRHAYPTLFADDPVWGPRAQRLAARSWELTSFLTEVVGMTDVPAHLAATVTYHDSCSGLRELGVKRQPRELLRSVEGLRLAEIKDAEVCCGFGGAFCIKYPEISGKMADDKIGCIEASGAEVLLGGDLGCLLHLAGRLKRRGSPVRVYHVAEVLAGMADAPGIGDPGAA</sequence>
<keyword evidence="4" id="KW-1185">Reference proteome</keyword>
<dbReference type="STRING" id="413882.AAW51_0485"/>
<dbReference type="Proteomes" id="UP000035352">
    <property type="component" value="Chromosome"/>
</dbReference>
<dbReference type="InterPro" id="IPR004017">
    <property type="entry name" value="Cys_rich_dom"/>
</dbReference>
<organism evidence="3 4">
    <name type="scientific">Caldimonas brevitalea</name>
    <dbReference type="NCBI Taxonomy" id="413882"/>
    <lineage>
        <taxon>Bacteria</taxon>
        <taxon>Pseudomonadati</taxon>
        <taxon>Pseudomonadota</taxon>
        <taxon>Betaproteobacteria</taxon>
        <taxon>Burkholderiales</taxon>
        <taxon>Sphaerotilaceae</taxon>
        <taxon>Caldimonas</taxon>
    </lineage>
</organism>
<dbReference type="PANTHER" id="PTHR30296">
    <property type="entry name" value="UNCHARACTERIZED PROTEIN YKGE"/>
    <property type="match status" value="1"/>
</dbReference>
<accession>A0A0G3BIH0</accession>
<feature type="chain" id="PRO_5005183568" evidence="1">
    <location>
        <begin position="20"/>
        <end position="249"/>
    </location>
</feature>
<gene>
    <name evidence="3" type="primary">lldE</name>
    <name evidence="3" type="ORF">AAW51_0485</name>
</gene>
<dbReference type="AlphaFoldDB" id="A0A0G3BIH0"/>
<feature type="domain" description="Cysteine-rich" evidence="2">
    <location>
        <begin position="130"/>
        <end position="214"/>
    </location>
</feature>
<proteinExistence type="predicted"/>
<keyword evidence="1" id="KW-0732">Signal</keyword>
<evidence type="ECO:0000259" key="2">
    <source>
        <dbReference type="Pfam" id="PF02754"/>
    </source>
</evidence>
<feature type="signal peptide" evidence="1">
    <location>
        <begin position="1"/>
        <end position="19"/>
    </location>
</feature>
<evidence type="ECO:0000256" key="1">
    <source>
        <dbReference type="SAM" id="SignalP"/>
    </source>
</evidence>
<dbReference type="GO" id="GO:0016491">
    <property type="term" value="F:oxidoreductase activity"/>
    <property type="evidence" value="ECO:0007669"/>
    <property type="project" value="UniProtKB-ARBA"/>
</dbReference>
<reference evidence="3 4" key="1">
    <citation type="submission" date="2015-05" db="EMBL/GenBank/DDBJ databases">
        <authorList>
            <person name="Tang B."/>
            <person name="Yu Y."/>
        </authorList>
    </citation>
    <scope>NUCLEOTIDE SEQUENCE [LARGE SCALE GENOMIC DNA]</scope>
    <source>
        <strain evidence="3 4">DSM 7029</strain>
    </source>
</reference>
<dbReference type="Pfam" id="PF02754">
    <property type="entry name" value="CCG"/>
    <property type="match status" value="2"/>
</dbReference>
<name>A0A0G3BIH0_9BURK</name>